<reference evidence="1" key="1">
    <citation type="submission" date="2020-10" db="EMBL/GenBank/DDBJ databases">
        <title>Connecting structure to function with the recovery of over 1000 high-quality activated sludge metagenome-assembled genomes encoding full-length rRNA genes using long-read sequencing.</title>
        <authorList>
            <person name="Singleton C.M."/>
            <person name="Petriglieri F."/>
            <person name="Kristensen J.M."/>
            <person name="Kirkegaard R.H."/>
            <person name="Michaelsen T.Y."/>
            <person name="Andersen M.H."/>
            <person name="Karst S.M."/>
            <person name="Dueholm M.S."/>
            <person name="Nielsen P.H."/>
            <person name="Albertsen M."/>
        </authorList>
    </citation>
    <scope>NUCLEOTIDE SEQUENCE</scope>
    <source>
        <strain evidence="1">EsbW_18-Q3-R4-48_MAXAC.044</strain>
    </source>
</reference>
<dbReference type="AlphaFoldDB" id="A0A9D7FHY9"/>
<gene>
    <name evidence="1" type="ORF">IPJ48_16725</name>
</gene>
<protein>
    <submittedName>
        <fullName evidence="1">Uncharacterized protein</fullName>
    </submittedName>
</protein>
<comment type="caution">
    <text evidence="1">The sequence shown here is derived from an EMBL/GenBank/DDBJ whole genome shotgun (WGS) entry which is preliminary data.</text>
</comment>
<sequence>MASGQSVVQVLDVQIPAANGAALTARAGGSTPAERLIIYAFDAAAIEYIDFKCLLLPNYGGGGLTMSLPWIAATATSGVCRWGAAVRRLDDDVEDIDAAHTYDYNDVDDTAASASGELSYPTVTFTNGADMDSWAAGEMAIVRVRRNASHANDTMAGDAQLVGFWVNET</sequence>
<accession>A0A9D7FHY9</accession>
<dbReference type="EMBL" id="JADJNC010000036">
    <property type="protein sequence ID" value="MBK7424589.1"/>
    <property type="molecule type" value="Genomic_DNA"/>
</dbReference>
<evidence type="ECO:0000313" key="1">
    <source>
        <dbReference type="EMBL" id="MBK7424589.1"/>
    </source>
</evidence>
<evidence type="ECO:0000313" key="2">
    <source>
        <dbReference type="Proteomes" id="UP000886602"/>
    </source>
</evidence>
<organism evidence="1 2">
    <name type="scientific">Candidatus Propionivibrio dominans</name>
    <dbReference type="NCBI Taxonomy" id="2954373"/>
    <lineage>
        <taxon>Bacteria</taxon>
        <taxon>Pseudomonadati</taxon>
        <taxon>Pseudomonadota</taxon>
        <taxon>Betaproteobacteria</taxon>
        <taxon>Rhodocyclales</taxon>
        <taxon>Rhodocyclaceae</taxon>
        <taxon>Propionivibrio</taxon>
    </lineage>
</organism>
<proteinExistence type="predicted"/>
<dbReference type="Proteomes" id="UP000886602">
    <property type="component" value="Unassembled WGS sequence"/>
</dbReference>
<name>A0A9D7FHY9_9RHOO</name>